<dbReference type="RefSeq" id="WP_285583773.1">
    <property type="nucleotide sequence ID" value="NZ_BSTJ01000010.1"/>
</dbReference>
<dbReference type="AlphaFoldDB" id="A0A9W6SE18"/>
<dbReference type="Proteomes" id="UP001165135">
    <property type="component" value="Unassembled WGS sequence"/>
</dbReference>
<organism evidence="4 5">
    <name type="scientific">Actinoallomurus iriomotensis</name>
    <dbReference type="NCBI Taxonomy" id="478107"/>
    <lineage>
        <taxon>Bacteria</taxon>
        <taxon>Bacillati</taxon>
        <taxon>Actinomycetota</taxon>
        <taxon>Actinomycetes</taxon>
        <taxon>Streptosporangiales</taxon>
        <taxon>Thermomonosporaceae</taxon>
        <taxon>Actinoallomurus</taxon>
    </lineage>
</organism>
<sequence>MKTLDQSTGSLAGRLTAQLDAWPAVRAGRAGCGVGTGFSPAQRVEAQIVHLHGGDEAELHLTRPVIARLGDALLKSGRVAVTPGGDWVRVRLDTESDVALVMSLASVALQANGSSGTAGQNASISPCHAGSSG</sequence>
<feature type="region of interest" description="Disordered" evidence="1">
    <location>
        <begin position="114"/>
        <end position="133"/>
    </location>
</feature>
<gene>
    <name evidence="3" type="ORF">Airi01_071790</name>
    <name evidence="4" type="ORF">Airi02_098010</name>
</gene>
<evidence type="ECO:0000256" key="1">
    <source>
        <dbReference type="SAM" id="MobiDB-lite"/>
    </source>
</evidence>
<accession>A0A9W6SE18</accession>
<dbReference type="Proteomes" id="UP001165074">
    <property type="component" value="Unassembled WGS sequence"/>
</dbReference>
<keyword evidence="5" id="KW-1185">Reference proteome</keyword>
<reference evidence="3" key="1">
    <citation type="submission" date="2023-03" db="EMBL/GenBank/DDBJ databases">
        <title>Actinoallomurus iriomotensis NBRC 103681.</title>
        <authorList>
            <person name="Ichikawa N."/>
            <person name="Sato H."/>
            <person name="Tonouchi N."/>
        </authorList>
    </citation>
    <scope>NUCLEOTIDE SEQUENCE</scope>
    <source>
        <strain evidence="3">NBRC 103681</strain>
    </source>
</reference>
<dbReference type="InterPro" id="IPR040841">
    <property type="entry name" value="Luciferase_dom"/>
</dbReference>
<comment type="caution">
    <text evidence="4">The sequence shown here is derived from an EMBL/GenBank/DDBJ whole genome shotgun (WGS) entry which is preliminary data.</text>
</comment>
<evidence type="ECO:0000313" key="3">
    <source>
        <dbReference type="EMBL" id="GLY78912.1"/>
    </source>
</evidence>
<reference evidence="4" key="2">
    <citation type="submission" date="2023-03" db="EMBL/GenBank/DDBJ databases">
        <title>Actinoallomurus iriomotensis NBRC 103684.</title>
        <authorList>
            <person name="Ichikawa N."/>
            <person name="Sato H."/>
            <person name="Tonouchi N."/>
        </authorList>
    </citation>
    <scope>NUCLEOTIDE SEQUENCE</scope>
    <source>
        <strain evidence="4">NBRC 103684</strain>
    </source>
</reference>
<dbReference type="Pfam" id="PF17648">
    <property type="entry name" value="Luciferase"/>
    <property type="match status" value="1"/>
</dbReference>
<dbReference type="EMBL" id="BSTJ01000010">
    <property type="protein sequence ID" value="GLY78912.1"/>
    <property type="molecule type" value="Genomic_DNA"/>
</dbReference>
<evidence type="ECO:0000313" key="5">
    <source>
        <dbReference type="Proteomes" id="UP001165074"/>
    </source>
</evidence>
<protein>
    <recommendedName>
        <fullName evidence="2">Luciferase domain-containing protein</fullName>
    </recommendedName>
</protein>
<evidence type="ECO:0000259" key="2">
    <source>
        <dbReference type="Pfam" id="PF17648"/>
    </source>
</evidence>
<feature type="compositionally biased region" description="Polar residues" evidence="1">
    <location>
        <begin position="114"/>
        <end position="124"/>
    </location>
</feature>
<evidence type="ECO:0000313" key="4">
    <source>
        <dbReference type="EMBL" id="GLY91873.1"/>
    </source>
</evidence>
<feature type="domain" description="Luciferase" evidence="2">
    <location>
        <begin position="47"/>
        <end position="108"/>
    </location>
</feature>
<name>A0A9W6SE18_9ACTN</name>
<dbReference type="EMBL" id="BSTK01000023">
    <property type="protein sequence ID" value="GLY91873.1"/>
    <property type="molecule type" value="Genomic_DNA"/>
</dbReference>
<proteinExistence type="predicted"/>